<gene>
    <name evidence="1" type="ORF">M431DRAFT_509446</name>
</gene>
<evidence type="ECO:0000313" key="1">
    <source>
        <dbReference type="EMBL" id="PTB53076.1"/>
    </source>
</evidence>
<name>A0A2T4A7Q8_TRIHA</name>
<dbReference type="Proteomes" id="UP000241690">
    <property type="component" value="Unassembled WGS sequence"/>
</dbReference>
<organism evidence="1 2">
    <name type="scientific">Trichoderma harzianum CBS 226.95</name>
    <dbReference type="NCBI Taxonomy" id="983964"/>
    <lineage>
        <taxon>Eukaryota</taxon>
        <taxon>Fungi</taxon>
        <taxon>Dikarya</taxon>
        <taxon>Ascomycota</taxon>
        <taxon>Pezizomycotina</taxon>
        <taxon>Sordariomycetes</taxon>
        <taxon>Hypocreomycetidae</taxon>
        <taxon>Hypocreales</taxon>
        <taxon>Hypocreaceae</taxon>
        <taxon>Trichoderma</taxon>
    </lineage>
</organism>
<sequence length="102" mass="12006">MANKQAHEIIVVYFKDGIDYKEQLETMKQIGINSSKTEGFFSREIFHCEPDNRWVDYFIWRDMAAADESIENSKKIPGAAELFAKIDQEKSVWSRYYKVSDK</sequence>
<dbReference type="SUPFAM" id="SSF54909">
    <property type="entry name" value="Dimeric alpha+beta barrel"/>
    <property type="match status" value="1"/>
</dbReference>
<dbReference type="RefSeq" id="XP_024772753.1">
    <property type="nucleotide sequence ID" value="XM_024919292.1"/>
</dbReference>
<proteinExistence type="predicted"/>
<dbReference type="AlphaFoldDB" id="A0A2T4A7Q8"/>
<evidence type="ECO:0000313" key="2">
    <source>
        <dbReference type="Proteomes" id="UP000241690"/>
    </source>
</evidence>
<evidence type="ECO:0008006" key="3">
    <source>
        <dbReference type="Google" id="ProtNLM"/>
    </source>
</evidence>
<dbReference type="EMBL" id="KZ679682">
    <property type="protein sequence ID" value="PTB53076.1"/>
    <property type="molecule type" value="Genomic_DNA"/>
</dbReference>
<accession>A0A2T4A7Q8</accession>
<dbReference type="GeneID" id="36627861"/>
<reference evidence="1 2" key="1">
    <citation type="submission" date="2016-07" db="EMBL/GenBank/DDBJ databases">
        <title>Multiple horizontal gene transfer events from other fungi enriched the ability of initially mycotrophic Trichoderma (Ascomycota) to feed on dead plant biomass.</title>
        <authorList>
            <consortium name="DOE Joint Genome Institute"/>
            <person name="Aerts A."/>
            <person name="Atanasova L."/>
            <person name="Chenthamara K."/>
            <person name="Zhang J."/>
            <person name="Grujic M."/>
            <person name="Henrissat B."/>
            <person name="Kuo A."/>
            <person name="Salamov A."/>
            <person name="Lipzen A."/>
            <person name="Labutti K."/>
            <person name="Barry K."/>
            <person name="Miao Y."/>
            <person name="Rahimi M.J."/>
            <person name="Shen Q."/>
            <person name="Grigoriev I.V."/>
            <person name="Kubicek C.P."/>
            <person name="Druzhinina I.S."/>
        </authorList>
    </citation>
    <scope>NUCLEOTIDE SEQUENCE [LARGE SCALE GENOMIC DNA]</scope>
    <source>
        <strain evidence="1 2">CBS 226.95</strain>
    </source>
</reference>
<dbReference type="InterPro" id="IPR011008">
    <property type="entry name" value="Dimeric_a/b-barrel"/>
</dbReference>
<keyword evidence="2" id="KW-1185">Reference proteome</keyword>
<protein>
    <recommendedName>
        <fullName evidence="3">ABM domain-containing protein</fullName>
    </recommendedName>
</protein>